<evidence type="ECO:0000259" key="7">
    <source>
        <dbReference type="PROSITE" id="PS51201"/>
    </source>
</evidence>
<feature type="domain" description="RCK N-terminal" evidence="7">
    <location>
        <begin position="232"/>
        <end position="349"/>
    </location>
</feature>
<dbReference type="Pfam" id="PF02080">
    <property type="entry name" value="TrkA_C"/>
    <property type="match status" value="2"/>
</dbReference>
<dbReference type="AlphaFoldDB" id="C0QA07"/>
<dbReference type="RefSeq" id="WP_015905474.1">
    <property type="nucleotide sequence ID" value="NC_012108.1"/>
</dbReference>
<dbReference type="InterPro" id="IPR003148">
    <property type="entry name" value="RCK_N"/>
</dbReference>
<dbReference type="PRINTS" id="PR00335">
    <property type="entry name" value="KUPTAKETRKA"/>
</dbReference>
<dbReference type="PROSITE" id="PS51202">
    <property type="entry name" value="RCK_C"/>
    <property type="match status" value="2"/>
</dbReference>
<dbReference type="GO" id="GO:0015079">
    <property type="term" value="F:potassium ion transmembrane transporter activity"/>
    <property type="evidence" value="ECO:0007669"/>
    <property type="project" value="InterPro"/>
</dbReference>
<dbReference type="HOGENOM" id="CLU_046525_0_2_7"/>
<evidence type="ECO:0000313" key="9">
    <source>
        <dbReference type="EMBL" id="ACN16725.1"/>
    </source>
</evidence>
<dbReference type="GO" id="GO:0005886">
    <property type="term" value="C:plasma membrane"/>
    <property type="evidence" value="ECO:0007669"/>
    <property type="project" value="InterPro"/>
</dbReference>
<organism evidence="9 10">
    <name type="scientific">Desulforapulum autotrophicum (strain ATCC 43914 / DSM 3382 / VKM B-1955 / HRM2)</name>
    <name type="common">Desulfobacterium autotrophicum</name>
    <dbReference type="NCBI Taxonomy" id="177437"/>
    <lineage>
        <taxon>Bacteria</taxon>
        <taxon>Pseudomonadati</taxon>
        <taxon>Thermodesulfobacteriota</taxon>
        <taxon>Desulfobacteria</taxon>
        <taxon>Desulfobacterales</taxon>
        <taxon>Desulfobacteraceae</taxon>
        <taxon>Desulforapulum</taxon>
    </lineage>
</organism>
<proteinExistence type="predicted"/>
<protein>
    <recommendedName>
        <fullName evidence="1">Trk system potassium uptake protein TrkA</fullName>
    </recommendedName>
</protein>
<evidence type="ECO:0000313" key="10">
    <source>
        <dbReference type="Proteomes" id="UP000000442"/>
    </source>
</evidence>
<keyword evidence="5" id="KW-0520">NAD</keyword>
<dbReference type="EMBL" id="CP001087">
    <property type="protein sequence ID" value="ACN16725.1"/>
    <property type="molecule type" value="Genomic_DNA"/>
</dbReference>
<evidence type="ECO:0000256" key="6">
    <source>
        <dbReference type="ARBA" id="ARBA00023065"/>
    </source>
</evidence>
<dbReference type="SUPFAM" id="SSF116726">
    <property type="entry name" value="TrkA C-terminal domain-like"/>
    <property type="match status" value="2"/>
</dbReference>
<dbReference type="InterPro" id="IPR006036">
    <property type="entry name" value="K_uptake_TrkA"/>
</dbReference>
<dbReference type="OrthoDB" id="9775180at2"/>
<dbReference type="NCBIfam" id="NF007041">
    <property type="entry name" value="PRK09496.3-4"/>
    <property type="match status" value="1"/>
</dbReference>
<evidence type="ECO:0000256" key="4">
    <source>
        <dbReference type="ARBA" id="ARBA00022958"/>
    </source>
</evidence>
<reference evidence="9 10" key="1">
    <citation type="journal article" date="2009" name="Environ. Microbiol.">
        <title>Genome sequence of Desulfobacterium autotrophicum HRM2, a marine sulfate reducer oxidizing organic carbon completely to carbon dioxide.</title>
        <authorList>
            <person name="Strittmatter A.W."/>
            <person name="Liesegang H."/>
            <person name="Rabus R."/>
            <person name="Decker I."/>
            <person name="Amann J."/>
            <person name="Andres S."/>
            <person name="Henne A."/>
            <person name="Fricke W.F."/>
            <person name="Martinez-Arias R."/>
            <person name="Bartels D."/>
            <person name="Goesmann A."/>
            <person name="Krause L."/>
            <person name="Puehler A."/>
            <person name="Klenk H.P."/>
            <person name="Richter M."/>
            <person name="Schuler M."/>
            <person name="Gloeckner F.O."/>
            <person name="Meyerdierks A."/>
            <person name="Gottschalk G."/>
            <person name="Amann R."/>
        </authorList>
    </citation>
    <scope>NUCLEOTIDE SEQUENCE [LARGE SCALE GENOMIC DNA]</scope>
    <source>
        <strain evidence="10">ATCC 43914 / DSM 3382 / HRM2</strain>
    </source>
</reference>
<feature type="domain" description="RCK C-terminal" evidence="8">
    <location>
        <begin position="369"/>
        <end position="450"/>
    </location>
</feature>
<dbReference type="eggNOG" id="COG0569">
    <property type="taxonomic scope" value="Bacteria"/>
</dbReference>
<feature type="domain" description="RCK C-terminal" evidence="8">
    <location>
        <begin position="142"/>
        <end position="226"/>
    </location>
</feature>
<keyword evidence="10" id="KW-1185">Reference proteome</keyword>
<dbReference type="Pfam" id="PF02254">
    <property type="entry name" value="TrkA_N"/>
    <property type="match status" value="2"/>
</dbReference>
<dbReference type="InterPro" id="IPR036721">
    <property type="entry name" value="RCK_C_sf"/>
</dbReference>
<dbReference type="STRING" id="177437.HRM2_36670"/>
<keyword evidence="2" id="KW-0813">Transport</keyword>
<dbReference type="KEGG" id="dat:HRM2_36670"/>
<feature type="domain" description="RCK N-terminal" evidence="7">
    <location>
        <begin position="1"/>
        <end position="122"/>
    </location>
</feature>
<evidence type="ECO:0000259" key="8">
    <source>
        <dbReference type="PROSITE" id="PS51202"/>
    </source>
</evidence>
<gene>
    <name evidence="9" type="primary">trkA4</name>
    <name evidence="9" type="ordered locus">HRM2_36670</name>
</gene>
<name>C0QA07_DESAH</name>
<dbReference type="NCBIfam" id="NF007031">
    <property type="entry name" value="PRK09496.1-2"/>
    <property type="match status" value="1"/>
</dbReference>
<dbReference type="Gene3D" id="3.40.50.720">
    <property type="entry name" value="NAD(P)-binding Rossmann-like Domain"/>
    <property type="match status" value="2"/>
</dbReference>
<dbReference type="Proteomes" id="UP000000442">
    <property type="component" value="Chromosome"/>
</dbReference>
<dbReference type="InterPro" id="IPR006037">
    <property type="entry name" value="RCK_C"/>
</dbReference>
<dbReference type="NCBIfam" id="NF007039">
    <property type="entry name" value="PRK09496.3-2"/>
    <property type="match status" value="1"/>
</dbReference>
<evidence type="ECO:0000256" key="1">
    <source>
        <dbReference type="ARBA" id="ARBA00017378"/>
    </source>
</evidence>
<dbReference type="PANTHER" id="PTHR43833">
    <property type="entry name" value="POTASSIUM CHANNEL PROTEIN 2-RELATED-RELATED"/>
    <property type="match status" value="1"/>
</dbReference>
<dbReference type="PANTHER" id="PTHR43833:SF5">
    <property type="entry name" value="TRK SYSTEM POTASSIUM UPTAKE PROTEIN TRKA"/>
    <property type="match status" value="1"/>
</dbReference>
<dbReference type="NCBIfam" id="NF007032">
    <property type="entry name" value="PRK09496.1-4"/>
    <property type="match status" value="1"/>
</dbReference>
<dbReference type="SUPFAM" id="SSF51735">
    <property type="entry name" value="NAD(P)-binding Rossmann-fold domains"/>
    <property type="match status" value="2"/>
</dbReference>
<accession>C0QA07</accession>
<keyword evidence="6" id="KW-0406">Ion transport</keyword>
<dbReference type="InterPro" id="IPR036291">
    <property type="entry name" value="NAD(P)-bd_dom_sf"/>
</dbReference>
<dbReference type="PROSITE" id="PS51201">
    <property type="entry name" value="RCK_N"/>
    <property type="match status" value="2"/>
</dbReference>
<keyword evidence="3" id="KW-0633">Potassium transport</keyword>
<evidence type="ECO:0000256" key="3">
    <source>
        <dbReference type="ARBA" id="ARBA00022538"/>
    </source>
</evidence>
<evidence type="ECO:0000256" key="5">
    <source>
        <dbReference type="ARBA" id="ARBA00023027"/>
    </source>
</evidence>
<dbReference type="Gene3D" id="3.30.70.1450">
    <property type="entry name" value="Regulator of K+ conductance, C-terminal domain"/>
    <property type="match status" value="2"/>
</dbReference>
<keyword evidence="4" id="KW-0630">Potassium</keyword>
<dbReference type="InterPro" id="IPR050721">
    <property type="entry name" value="Trk_Ktr_HKT_K-transport"/>
</dbReference>
<sequence length="455" mass="49754">MKIIIVGAGEVGYHIASRLAFEDKDVVVIDKDPEAVRRVSEDLDVQVILASGSSPRVLADAGIRDAEILLAVTNSDEANLVACLSANLLSPSTKKLARIRGAGFDDFHEVFKTEAPHIDTVINPEIEVVKTIQRLMRVPGAVDVGEFAEGRVNFVGIRLEKDSPMAGVRLLDFPMVFGDARPLIAAVVRNDELIVPRGDNVLRPGDLVYFISEKKRLADTVKLFNPNANQPLKRVIIVGGGRIGKRLAEALEREFIHTKIIESNLERCNVLSQKMNKTVVLHGDGSDQKLLLEENVGDTDVVVTLTHDEETNILTSLLAKNLGAKATITKVSKFSYFPLMSAIGLEKMVSPRLSAISSILQEIRKGKILSAVAVLGEDAEVIEAVALATSDITRRPLKKLSFPKGALLVCIIRNDEIIIPTGESVVAPDDRIILFAQRQAVKKLEKLLTVKLEFF</sequence>
<evidence type="ECO:0000256" key="2">
    <source>
        <dbReference type="ARBA" id="ARBA00022448"/>
    </source>
</evidence>